<keyword evidence="4" id="KW-0812">Transmembrane</keyword>
<protein>
    <recommendedName>
        <fullName evidence="5">Outer membrane lipoprotein BamD-like domain-containing protein</fullName>
    </recommendedName>
</protein>
<organism evidence="6">
    <name type="scientific">hydrothermal vent metagenome</name>
    <dbReference type="NCBI Taxonomy" id="652676"/>
    <lineage>
        <taxon>unclassified sequences</taxon>
        <taxon>metagenomes</taxon>
        <taxon>ecological metagenomes</taxon>
    </lineage>
</organism>
<proteinExistence type="inferred from homology"/>
<dbReference type="PROSITE" id="PS51257">
    <property type="entry name" value="PROKAR_LIPOPROTEIN"/>
    <property type="match status" value="1"/>
</dbReference>
<dbReference type="Pfam" id="PF13525">
    <property type="entry name" value="YfiO"/>
    <property type="match status" value="1"/>
</dbReference>
<sequence length="271" mass="31021">MTKTTKILKYGACTLSAVMLLGMLAGCSSTRKSMVSWIPFIGKKQVKAAPRPDTAADILAQGIKAYQLYKYTEAEKSFKMVMEDYPISPEAVRAQLLIADLFYTQGEYEDAASYYTTFYTYHPAHPRAPYALFQKGMSNFKDVLSEDRDQTATRTALFAFQDLIKNYPDNSYTQKAGEMVVFLKRRLAESELYVARFYFTTKEYKGALLRYGEILRKYPNAKFVDEVLFYTGESYYELGNAKLAKEAYSVLVSDFPKSKYVKNAKKRLENI</sequence>
<dbReference type="NCBIfam" id="TIGR03302">
    <property type="entry name" value="OM_YfiO"/>
    <property type="match status" value="1"/>
</dbReference>
<dbReference type="InterPro" id="IPR017689">
    <property type="entry name" value="BamD"/>
</dbReference>
<evidence type="ECO:0000313" key="6">
    <source>
        <dbReference type="EMBL" id="VAW38152.1"/>
    </source>
</evidence>
<evidence type="ECO:0000256" key="1">
    <source>
        <dbReference type="ARBA" id="ARBA00022729"/>
    </source>
</evidence>
<keyword evidence="2 4" id="KW-0472">Membrane</keyword>
<dbReference type="PANTHER" id="PTHR37423">
    <property type="entry name" value="SOLUBLE LYTIC MUREIN TRANSGLYCOSYLASE-RELATED"/>
    <property type="match status" value="1"/>
</dbReference>
<evidence type="ECO:0000259" key="5">
    <source>
        <dbReference type="Pfam" id="PF13525"/>
    </source>
</evidence>
<keyword evidence="3" id="KW-0998">Cell outer membrane</keyword>
<name>A0A3B0VGQ0_9ZZZZ</name>
<dbReference type="EMBL" id="UOEZ01000066">
    <property type="protein sequence ID" value="VAW38152.1"/>
    <property type="molecule type" value="Genomic_DNA"/>
</dbReference>
<evidence type="ECO:0000256" key="2">
    <source>
        <dbReference type="ARBA" id="ARBA00023136"/>
    </source>
</evidence>
<dbReference type="HAMAP" id="MF_00922">
    <property type="entry name" value="OM_assembly_BamD"/>
    <property type="match status" value="1"/>
</dbReference>
<dbReference type="AlphaFoldDB" id="A0A3B0VGQ0"/>
<dbReference type="PANTHER" id="PTHR37423:SF2">
    <property type="entry name" value="MEMBRANE-BOUND LYTIC MUREIN TRANSGLYCOSYLASE C"/>
    <property type="match status" value="1"/>
</dbReference>
<keyword evidence="4" id="KW-1133">Transmembrane helix</keyword>
<evidence type="ECO:0000256" key="3">
    <source>
        <dbReference type="ARBA" id="ARBA00023237"/>
    </source>
</evidence>
<dbReference type="Gene3D" id="1.25.40.10">
    <property type="entry name" value="Tetratricopeptide repeat domain"/>
    <property type="match status" value="1"/>
</dbReference>
<evidence type="ECO:0000256" key="4">
    <source>
        <dbReference type="SAM" id="Phobius"/>
    </source>
</evidence>
<feature type="transmembrane region" description="Helical" evidence="4">
    <location>
        <begin position="7"/>
        <end position="26"/>
    </location>
</feature>
<feature type="domain" description="Outer membrane lipoprotein BamD-like" evidence="5">
    <location>
        <begin position="54"/>
        <end position="247"/>
    </location>
</feature>
<dbReference type="SUPFAM" id="SSF48452">
    <property type="entry name" value="TPR-like"/>
    <property type="match status" value="1"/>
</dbReference>
<keyword evidence="1" id="KW-0732">Signal</keyword>
<dbReference type="InterPro" id="IPR039565">
    <property type="entry name" value="BamD-like"/>
</dbReference>
<accession>A0A3B0VGQ0</accession>
<gene>
    <name evidence="6" type="ORF">MNBD_DELTA02-150</name>
</gene>
<reference evidence="6" key="1">
    <citation type="submission" date="2018-06" db="EMBL/GenBank/DDBJ databases">
        <authorList>
            <person name="Zhirakovskaya E."/>
        </authorList>
    </citation>
    <scope>NUCLEOTIDE SEQUENCE</scope>
</reference>
<dbReference type="InterPro" id="IPR011990">
    <property type="entry name" value="TPR-like_helical_dom_sf"/>
</dbReference>